<keyword evidence="5 6" id="KW-0472">Membrane</keyword>
<organism evidence="7 8">
    <name type="scientific">Peptoniphilus olsenii</name>
    <dbReference type="NCBI Taxonomy" id="411570"/>
    <lineage>
        <taxon>Bacteria</taxon>
        <taxon>Bacillati</taxon>
        <taxon>Bacillota</taxon>
        <taxon>Tissierellia</taxon>
        <taxon>Tissierellales</taxon>
        <taxon>Peptoniphilaceae</taxon>
        <taxon>Peptoniphilus</taxon>
    </lineage>
</organism>
<keyword evidence="4 6" id="KW-1133">Transmembrane helix</keyword>
<evidence type="ECO:0000256" key="6">
    <source>
        <dbReference type="SAM" id="Phobius"/>
    </source>
</evidence>
<dbReference type="Gene3D" id="1.20.58.340">
    <property type="entry name" value="Magnesium transport protein CorA, transmembrane region"/>
    <property type="match status" value="2"/>
</dbReference>
<dbReference type="InterPro" id="IPR045863">
    <property type="entry name" value="CorA_TM1_TM2"/>
</dbReference>
<dbReference type="SUPFAM" id="SSF144083">
    <property type="entry name" value="Magnesium transport protein CorA, transmembrane region"/>
    <property type="match status" value="1"/>
</dbReference>
<dbReference type="InterPro" id="IPR002523">
    <property type="entry name" value="MgTranspt_CorA/ZnTranspt_ZntB"/>
</dbReference>
<dbReference type="InterPro" id="IPR047199">
    <property type="entry name" value="CorA-like"/>
</dbReference>
<comment type="similarity">
    <text evidence="2">Belongs to the CorA metal ion transporter (MIT) (TC 1.A.35) family.</text>
</comment>
<dbReference type="RefSeq" id="WP_354369322.1">
    <property type="nucleotide sequence ID" value="NZ_JBEPMA010000018.1"/>
</dbReference>
<comment type="subcellular location">
    <subcellularLocation>
        <location evidence="1">Membrane</location>
        <topology evidence="1">Multi-pass membrane protein</topology>
    </subcellularLocation>
</comment>
<evidence type="ECO:0000256" key="5">
    <source>
        <dbReference type="ARBA" id="ARBA00023136"/>
    </source>
</evidence>
<dbReference type="PANTHER" id="PTHR47891">
    <property type="entry name" value="TRANSPORTER-RELATED"/>
    <property type="match status" value="1"/>
</dbReference>
<feature type="transmembrane region" description="Helical" evidence="6">
    <location>
        <begin position="284"/>
        <end position="304"/>
    </location>
</feature>
<evidence type="ECO:0000256" key="4">
    <source>
        <dbReference type="ARBA" id="ARBA00022989"/>
    </source>
</evidence>
<evidence type="ECO:0000256" key="2">
    <source>
        <dbReference type="ARBA" id="ARBA00009765"/>
    </source>
</evidence>
<comment type="caution">
    <text evidence="7">The sequence shown here is derived from an EMBL/GenBank/DDBJ whole genome shotgun (WGS) entry which is preliminary data.</text>
</comment>
<dbReference type="CDD" id="cd12827">
    <property type="entry name" value="EcCorA_ZntB-like_u2"/>
    <property type="match status" value="1"/>
</dbReference>
<dbReference type="Gene3D" id="3.30.460.20">
    <property type="entry name" value="CorA soluble domain-like"/>
    <property type="match status" value="1"/>
</dbReference>
<evidence type="ECO:0000256" key="1">
    <source>
        <dbReference type="ARBA" id="ARBA00004141"/>
    </source>
</evidence>
<gene>
    <name evidence="7" type="ORF">ABID14_001852</name>
</gene>
<dbReference type="Pfam" id="PF01544">
    <property type="entry name" value="CorA"/>
    <property type="match status" value="1"/>
</dbReference>
<protein>
    <submittedName>
        <fullName evidence="7">Magnesium transporter</fullName>
    </submittedName>
</protein>
<proteinExistence type="inferred from homology"/>
<dbReference type="InterPro" id="IPR045861">
    <property type="entry name" value="CorA_cytoplasmic_dom"/>
</dbReference>
<dbReference type="SUPFAM" id="SSF143865">
    <property type="entry name" value="CorA soluble domain-like"/>
    <property type="match status" value="1"/>
</dbReference>
<evidence type="ECO:0000256" key="3">
    <source>
        <dbReference type="ARBA" id="ARBA00022692"/>
    </source>
</evidence>
<evidence type="ECO:0000313" key="8">
    <source>
        <dbReference type="Proteomes" id="UP001549162"/>
    </source>
</evidence>
<accession>A0ABV2JEJ3</accession>
<sequence>MHNRYILKDKNFVPTEDTSSYTWLEIMNPTEDELKSLFKKFDLPRDYVFDISDPYELPRTEGLEDERPNLFILSYPIKISNIEYVTRPIAIIIANQKVITIYNQDSEVFEKLKSKQAHKMDKIEEIENFVLEMAWEISKTYIDYIKILNEEIDALECQTRLSTRTHYLEKIIEIQKSLTLFQMSIRENGPVIESIFELEYLSESENRDYLLHDLQVENKQARVMIENSTMMLDKLSELYTNVINNNLNEVMKTLTSVTILMTIPTIIGGIWGMNVKLPWENNPFAFWILIFLCVIISVITLIILKKKNYF</sequence>
<evidence type="ECO:0000313" key="7">
    <source>
        <dbReference type="EMBL" id="MET3618214.1"/>
    </source>
</evidence>
<keyword evidence="8" id="KW-1185">Reference proteome</keyword>
<dbReference type="EMBL" id="JBEPMA010000018">
    <property type="protein sequence ID" value="MET3618214.1"/>
    <property type="molecule type" value="Genomic_DNA"/>
</dbReference>
<keyword evidence="3 6" id="KW-0812">Transmembrane</keyword>
<feature type="transmembrane region" description="Helical" evidence="6">
    <location>
        <begin position="253"/>
        <end position="272"/>
    </location>
</feature>
<name>A0ABV2JEJ3_9FIRM</name>
<reference evidence="7 8" key="1">
    <citation type="submission" date="2024-06" db="EMBL/GenBank/DDBJ databases">
        <title>Genomic Encyclopedia of Type Strains, Phase IV (KMG-IV): sequencing the most valuable type-strain genomes for metagenomic binning, comparative biology and taxonomic classification.</title>
        <authorList>
            <person name="Goeker M."/>
        </authorList>
    </citation>
    <scope>NUCLEOTIDE SEQUENCE [LARGE SCALE GENOMIC DNA]</scope>
    <source>
        <strain evidence="7 8">DSM 21460</strain>
    </source>
</reference>
<dbReference type="PANTHER" id="PTHR47891:SF1">
    <property type="entry name" value="CORA-MAGNESIUM AND COBALT TRANSPORTER"/>
    <property type="match status" value="1"/>
</dbReference>
<dbReference type="Proteomes" id="UP001549162">
    <property type="component" value="Unassembled WGS sequence"/>
</dbReference>